<dbReference type="InterPro" id="IPR013328">
    <property type="entry name" value="6PGD_dom2"/>
</dbReference>
<keyword evidence="2 6" id="KW-0560">Oxidoreductase</keyword>
<dbReference type="InterPro" id="IPR036291">
    <property type="entry name" value="NAD(P)-bd_dom_sf"/>
</dbReference>
<reference evidence="6 7" key="1">
    <citation type="submission" date="2024-01" db="EMBL/GenBank/DDBJ databases">
        <title>Draft genome sequence of Gordonia sp. LSe1-13.</title>
        <authorList>
            <person name="Suphannarot A."/>
            <person name="Mingma R."/>
        </authorList>
    </citation>
    <scope>NUCLEOTIDE SEQUENCE [LARGE SCALE GENOMIC DNA]</scope>
    <source>
        <strain evidence="6 7">LSe1-13</strain>
    </source>
</reference>
<keyword evidence="7" id="KW-1185">Reference proteome</keyword>
<dbReference type="EC" id="1.1.-.-" evidence="6"/>
<dbReference type="PANTHER" id="PTHR22981:SF7">
    <property type="entry name" value="3-HYDROXYISOBUTYRATE DEHYDROGENASE, MITOCHONDRIAL"/>
    <property type="match status" value="1"/>
</dbReference>
<dbReference type="SUPFAM" id="SSF51735">
    <property type="entry name" value="NAD(P)-binding Rossmann-fold domains"/>
    <property type="match status" value="1"/>
</dbReference>
<dbReference type="GO" id="GO:0016491">
    <property type="term" value="F:oxidoreductase activity"/>
    <property type="evidence" value="ECO:0007669"/>
    <property type="project" value="UniProtKB-KW"/>
</dbReference>
<dbReference type="InterPro" id="IPR006115">
    <property type="entry name" value="6PGDH_NADP-bd"/>
</dbReference>
<dbReference type="Gene3D" id="3.40.50.720">
    <property type="entry name" value="NAD(P)-binding Rossmann-like Domain"/>
    <property type="match status" value="1"/>
</dbReference>
<evidence type="ECO:0000313" key="7">
    <source>
        <dbReference type="Proteomes" id="UP001347146"/>
    </source>
</evidence>
<evidence type="ECO:0000256" key="2">
    <source>
        <dbReference type="ARBA" id="ARBA00023002"/>
    </source>
</evidence>
<evidence type="ECO:0000313" key="6">
    <source>
        <dbReference type="EMBL" id="MEE3849442.1"/>
    </source>
</evidence>
<organism evidence="6 7">
    <name type="scientific">Gordonia sesuvii</name>
    <dbReference type="NCBI Taxonomy" id="3116777"/>
    <lineage>
        <taxon>Bacteria</taxon>
        <taxon>Bacillati</taxon>
        <taxon>Actinomycetota</taxon>
        <taxon>Actinomycetes</taxon>
        <taxon>Mycobacteriales</taxon>
        <taxon>Gordoniaceae</taxon>
        <taxon>Gordonia</taxon>
    </lineage>
</organism>
<keyword evidence="3" id="KW-0520">NAD</keyword>
<dbReference type="Gene3D" id="1.10.1040.10">
    <property type="entry name" value="N-(1-d-carboxylethyl)-l-norvaline Dehydrogenase, domain 2"/>
    <property type="match status" value="1"/>
</dbReference>
<dbReference type="Proteomes" id="UP001347146">
    <property type="component" value="Unassembled WGS sequence"/>
</dbReference>
<dbReference type="InterPro" id="IPR015815">
    <property type="entry name" value="HIBADH-related"/>
</dbReference>
<protein>
    <submittedName>
        <fullName evidence="6">NAD(P)-dependent oxidoreductase</fullName>
        <ecNumber evidence="6">1.1.-.-</ecNumber>
    </submittedName>
</protein>
<evidence type="ECO:0000256" key="3">
    <source>
        <dbReference type="ARBA" id="ARBA00023027"/>
    </source>
</evidence>
<gene>
    <name evidence="6" type="ORF">VZC37_03820</name>
</gene>
<dbReference type="InterPro" id="IPR008927">
    <property type="entry name" value="6-PGluconate_DH-like_C_sf"/>
</dbReference>
<evidence type="ECO:0000256" key="1">
    <source>
        <dbReference type="ARBA" id="ARBA00009080"/>
    </source>
</evidence>
<comment type="similarity">
    <text evidence="1">Belongs to the HIBADH-related family.</text>
</comment>
<sequence length="306" mass="30992">MTADLSGRSSPLPDHRVGMIGLGAMGSPIAANFVGAGQPLTVFDADPEVVDTFVNAHRGGASAGDVGECDVIVLSLPTSDIVDDVVLGDRGLLTVLRPGSVIVDMGSSIPARTQALARAAAEKQVAVVDAPVSGGVARAIARDLAVMVGGEAAAIDSIRPLLAATARDIIHVGPAGSAHAAKALNNLLSAVGLFAASEALVTGAKFGIDPTVLLSVLNMSSGRNQATETKIEPYILSRAFDSGFTAGLMAKDIGIALDLARDCGLHLGLGSALRDAWAGAVDELGAHADQTEVVRVLERAAGVELR</sequence>
<dbReference type="Pfam" id="PF14833">
    <property type="entry name" value="NAD_binding_11"/>
    <property type="match status" value="1"/>
</dbReference>
<name>A0ABU7M8X5_9ACTN</name>
<dbReference type="EMBL" id="JAZDUF010000001">
    <property type="protein sequence ID" value="MEE3849442.1"/>
    <property type="molecule type" value="Genomic_DNA"/>
</dbReference>
<feature type="domain" description="6-phosphogluconate dehydrogenase NADP-binding" evidence="4">
    <location>
        <begin position="16"/>
        <end position="173"/>
    </location>
</feature>
<feature type="domain" description="3-hydroxyisobutyrate dehydrogenase-like NAD-binding" evidence="5">
    <location>
        <begin position="176"/>
        <end position="297"/>
    </location>
</feature>
<proteinExistence type="inferred from homology"/>
<dbReference type="PANTHER" id="PTHR22981">
    <property type="entry name" value="3-HYDROXYISOBUTYRATE DEHYDROGENASE-RELATED"/>
    <property type="match status" value="1"/>
</dbReference>
<evidence type="ECO:0000259" key="5">
    <source>
        <dbReference type="Pfam" id="PF14833"/>
    </source>
</evidence>
<comment type="caution">
    <text evidence="6">The sequence shown here is derived from an EMBL/GenBank/DDBJ whole genome shotgun (WGS) entry which is preliminary data.</text>
</comment>
<dbReference type="Pfam" id="PF03446">
    <property type="entry name" value="NAD_binding_2"/>
    <property type="match status" value="1"/>
</dbReference>
<evidence type="ECO:0000259" key="4">
    <source>
        <dbReference type="Pfam" id="PF03446"/>
    </source>
</evidence>
<accession>A0ABU7M8X5</accession>
<dbReference type="PIRSF" id="PIRSF000103">
    <property type="entry name" value="HIBADH"/>
    <property type="match status" value="1"/>
</dbReference>
<dbReference type="InterPro" id="IPR029154">
    <property type="entry name" value="HIBADH-like_NADP-bd"/>
</dbReference>
<dbReference type="SUPFAM" id="SSF48179">
    <property type="entry name" value="6-phosphogluconate dehydrogenase C-terminal domain-like"/>
    <property type="match status" value="1"/>
</dbReference>
<dbReference type="RefSeq" id="WP_330431073.1">
    <property type="nucleotide sequence ID" value="NZ_JAZDUF010000001.1"/>
</dbReference>